<dbReference type="SUPFAM" id="SSF56672">
    <property type="entry name" value="DNA/RNA polymerases"/>
    <property type="match status" value="1"/>
</dbReference>
<feature type="domain" description="Reverse transcriptase" evidence="10">
    <location>
        <begin position="18"/>
        <end position="229"/>
    </location>
</feature>
<evidence type="ECO:0000259" key="10">
    <source>
        <dbReference type="PROSITE" id="PS50878"/>
    </source>
</evidence>
<dbReference type="PROSITE" id="PS50878">
    <property type="entry name" value="RT_POL"/>
    <property type="match status" value="1"/>
</dbReference>
<dbReference type="InterPro" id="IPR000477">
    <property type="entry name" value="RT_dom"/>
</dbReference>
<evidence type="ECO:0000256" key="8">
    <source>
        <dbReference type="ARBA" id="ARBA00034120"/>
    </source>
</evidence>
<dbReference type="Proteomes" id="UP000658131">
    <property type="component" value="Unassembled WGS sequence"/>
</dbReference>
<dbReference type="EC" id="2.7.7.49" evidence="1"/>
<keyword evidence="4" id="KW-0479">Metal-binding</keyword>
<evidence type="ECO:0000256" key="3">
    <source>
        <dbReference type="ARBA" id="ARBA00022695"/>
    </source>
</evidence>
<evidence type="ECO:0000256" key="2">
    <source>
        <dbReference type="ARBA" id="ARBA00022679"/>
    </source>
</evidence>
<evidence type="ECO:0000256" key="7">
    <source>
        <dbReference type="ARBA" id="ARBA00023118"/>
    </source>
</evidence>
<evidence type="ECO:0000256" key="4">
    <source>
        <dbReference type="ARBA" id="ARBA00022723"/>
    </source>
</evidence>
<dbReference type="InterPro" id="IPR043502">
    <property type="entry name" value="DNA/RNA_pol_sf"/>
</dbReference>
<sequence>MIVYRELSTLARDLGVSGRTLYAVSNSLPKHYRTVELPKGDGAVRRLSIPDRELMEIQRRILNRLLVYMPVSPHAAAYRRGVDHAAGARPHTGRPVLLRLDIRHFFDSILYSDVKEYAFPARIYAEPLRVLLSILCYRGDTLPQGAPTSPAVSNLILRDFDLETGAWCGARGIRYTRYCDDMAFSGEFDPAEVSRLIAGKLWERGFLLNGEKTRAMFAGQRQTVTGLVVNERLNVPREYRRALRQELYFCRRFGVSAHLARTGAAPEPEGCLRSLLGRVAYVLQIDPENREMLGYREWLLRELALLHSGERDS</sequence>
<dbReference type="PRINTS" id="PR00866">
    <property type="entry name" value="RNADNAPOLMS"/>
</dbReference>
<dbReference type="PANTHER" id="PTHR34047:SF7">
    <property type="entry name" value="RNA-DIRECTED DNA POLYMERASE"/>
    <property type="match status" value="1"/>
</dbReference>
<evidence type="ECO:0000256" key="1">
    <source>
        <dbReference type="ARBA" id="ARBA00012493"/>
    </source>
</evidence>
<dbReference type="InterPro" id="IPR051083">
    <property type="entry name" value="GrpII_Intron_Splice-Mob/Def"/>
</dbReference>
<evidence type="ECO:0000256" key="9">
    <source>
        <dbReference type="ARBA" id="ARBA00048173"/>
    </source>
</evidence>
<evidence type="ECO:0000313" key="12">
    <source>
        <dbReference type="Proteomes" id="UP000658131"/>
    </source>
</evidence>
<dbReference type="EMBL" id="JACRTB010000019">
    <property type="protein sequence ID" value="MBC8577010.1"/>
    <property type="molecule type" value="Genomic_DNA"/>
</dbReference>
<keyword evidence="6 11" id="KW-0695">RNA-directed DNA polymerase</keyword>
<keyword evidence="3" id="KW-0548">Nucleotidyltransferase</keyword>
<dbReference type="InterPro" id="IPR000123">
    <property type="entry name" value="Reverse_transcriptase_msDNA"/>
</dbReference>
<accession>A0ABR7NKT2</accession>
<protein>
    <recommendedName>
        <fullName evidence="1">RNA-directed DNA polymerase</fullName>
        <ecNumber evidence="1">2.7.7.49</ecNumber>
    </recommendedName>
</protein>
<dbReference type="Pfam" id="PF00078">
    <property type="entry name" value="RVT_1"/>
    <property type="match status" value="1"/>
</dbReference>
<comment type="similarity">
    <text evidence="8">Belongs to the bacterial reverse transcriptase family.</text>
</comment>
<dbReference type="GO" id="GO:0003964">
    <property type="term" value="F:RNA-directed DNA polymerase activity"/>
    <property type="evidence" value="ECO:0007669"/>
    <property type="project" value="UniProtKB-KW"/>
</dbReference>
<gene>
    <name evidence="11" type="ORF">H8717_11410</name>
</gene>
<evidence type="ECO:0000256" key="5">
    <source>
        <dbReference type="ARBA" id="ARBA00022842"/>
    </source>
</evidence>
<organism evidence="11 12">
    <name type="scientific">Yanshouia hominis</name>
    <dbReference type="NCBI Taxonomy" id="2763673"/>
    <lineage>
        <taxon>Bacteria</taxon>
        <taxon>Bacillati</taxon>
        <taxon>Bacillota</taxon>
        <taxon>Clostridia</taxon>
        <taxon>Eubacteriales</taxon>
        <taxon>Oscillospiraceae</taxon>
        <taxon>Yanshouia</taxon>
    </lineage>
</organism>
<dbReference type="CDD" id="cd03487">
    <property type="entry name" value="RT_Bac_retron_II"/>
    <property type="match status" value="1"/>
</dbReference>
<dbReference type="RefSeq" id="WP_262400482.1">
    <property type="nucleotide sequence ID" value="NZ_JACRTB010000019.1"/>
</dbReference>
<keyword evidence="2" id="KW-0808">Transferase</keyword>
<dbReference type="PANTHER" id="PTHR34047">
    <property type="entry name" value="NUCLEAR INTRON MATURASE 1, MITOCHONDRIAL-RELATED"/>
    <property type="match status" value="1"/>
</dbReference>
<keyword evidence="12" id="KW-1185">Reference proteome</keyword>
<reference evidence="11 12" key="1">
    <citation type="submission" date="2020-08" db="EMBL/GenBank/DDBJ databases">
        <title>Genome public.</title>
        <authorList>
            <person name="Liu C."/>
            <person name="Sun Q."/>
        </authorList>
    </citation>
    <scope>NUCLEOTIDE SEQUENCE [LARGE SCALE GENOMIC DNA]</scope>
    <source>
        <strain evidence="11 12">BX1</strain>
    </source>
</reference>
<comment type="catalytic activity">
    <reaction evidence="9">
        <text>DNA(n) + a 2'-deoxyribonucleoside 5'-triphosphate = DNA(n+1) + diphosphate</text>
        <dbReference type="Rhea" id="RHEA:22508"/>
        <dbReference type="Rhea" id="RHEA-COMP:17339"/>
        <dbReference type="Rhea" id="RHEA-COMP:17340"/>
        <dbReference type="ChEBI" id="CHEBI:33019"/>
        <dbReference type="ChEBI" id="CHEBI:61560"/>
        <dbReference type="ChEBI" id="CHEBI:173112"/>
        <dbReference type="EC" id="2.7.7.49"/>
    </reaction>
</comment>
<name>A0ABR7NKT2_9FIRM</name>
<keyword evidence="7" id="KW-0051">Antiviral defense</keyword>
<keyword evidence="5" id="KW-0460">Magnesium</keyword>
<comment type="caution">
    <text evidence="11">The sequence shown here is derived from an EMBL/GenBank/DDBJ whole genome shotgun (WGS) entry which is preliminary data.</text>
</comment>
<proteinExistence type="inferred from homology"/>
<evidence type="ECO:0000256" key="6">
    <source>
        <dbReference type="ARBA" id="ARBA00022918"/>
    </source>
</evidence>
<evidence type="ECO:0000313" key="11">
    <source>
        <dbReference type="EMBL" id="MBC8577010.1"/>
    </source>
</evidence>